<accession>A0A9D1GC71</accession>
<proteinExistence type="predicted"/>
<evidence type="ECO:0000313" key="1">
    <source>
        <dbReference type="EMBL" id="HIT37489.1"/>
    </source>
</evidence>
<evidence type="ECO:0000313" key="2">
    <source>
        <dbReference type="Proteomes" id="UP000886833"/>
    </source>
</evidence>
<comment type="caution">
    <text evidence="1">The sequence shown here is derived from an EMBL/GenBank/DDBJ whole genome shotgun (WGS) entry which is preliminary data.</text>
</comment>
<protein>
    <submittedName>
        <fullName evidence="1">Uncharacterized protein</fullName>
    </submittedName>
</protein>
<sequence>MSKWKDFENEMTSYLQEMLDNYNTIVKQYGNSDSTVSDIEIFSNSKKFFVEVKMPVSQSSQFVVEIQDNKFVYGSKNKYVSDKYSDEIVKILNDNFELYRKVNKKGFVIPVSSLVSFGWVISNMKNKNVEFIISVDKSNNQIIIPVDKISEIFNIKTILRRKKSGSRRLPKAYYDDFREFSKINLTI</sequence>
<dbReference type="Proteomes" id="UP000886833">
    <property type="component" value="Unassembled WGS sequence"/>
</dbReference>
<reference evidence="1" key="2">
    <citation type="journal article" date="2021" name="PeerJ">
        <title>Extensive microbial diversity within the chicken gut microbiome revealed by metagenomics and culture.</title>
        <authorList>
            <person name="Gilroy R."/>
            <person name="Ravi A."/>
            <person name="Getino M."/>
            <person name="Pursley I."/>
            <person name="Horton D.L."/>
            <person name="Alikhan N.F."/>
            <person name="Baker D."/>
            <person name="Gharbi K."/>
            <person name="Hall N."/>
            <person name="Watson M."/>
            <person name="Adriaenssens E.M."/>
            <person name="Foster-Nyarko E."/>
            <person name="Jarju S."/>
            <person name="Secka A."/>
            <person name="Antonio M."/>
            <person name="Oren A."/>
            <person name="Chaudhuri R.R."/>
            <person name="La Ragione R."/>
            <person name="Hildebrand F."/>
            <person name="Pallen M.J."/>
        </authorList>
    </citation>
    <scope>NUCLEOTIDE SEQUENCE</scope>
    <source>
        <strain evidence="1">CHK195-26880</strain>
    </source>
</reference>
<dbReference type="EMBL" id="DVKQ01000044">
    <property type="protein sequence ID" value="HIT37489.1"/>
    <property type="molecule type" value="Genomic_DNA"/>
</dbReference>
<organism evidence="1 2">
    <name type="scientific">Candidatus Onthousia faecipullorum</name>
    <dbReference type="NCBI Taxonomy" id="2840887"/>
    <lineage>
        <taxon>Bacteria</taxon>
        <taxon>Bacillati</taxon>
        <taxon>Bacillota</taxon>
        <taxon>Bacilli</taxon>
        <taxon>Candidatus Onthousia</taxon>
    </lineage>
</organism>
<reference evidence="1" key="1">
    <citation type="submission" date="2020-10" db="EMBL/GenBank/DDBJ databases">
        <authorList>
            <person name="Gilroy R."/>
        </authorList>
    </citation>
    <scope>NUCLEOTIDE SEQUENCE</scope>
    <source>
        <strain evidence="1">CHK195-26880</strain>
    </source>
</reference>
<name>A0A9D1GC71_9FIRM</name>
<gene>
    <name evidence="1" type="ORF">IAB59_03300</name>
</gene>
<dbReference type="AlphaFoldDB" id="A0A9D1GC71"/>